<feature type="transmembrane region" description="Helical" evidence="4">
    <location>
        <begin position="12"/>
        <end position="34"/>
    </location>
</feature>
<dbReference type="SMART" id="SM00267">
    <property type="entry name" value="GGDEF"/>
    <property type="match status" value="1"/>
</dbReference>
<evidence type="ECO:0000256" key="2">
    <source>
        <dbReference type="ARBA" id="ARBA00012528"/>
    </source>
</evidence>
<evidence type="ECO:0000256" key="3">
    <source>
        <dbReference type="ARBA" id="ARBA00034247"/>
    </source>
</evidence>
<keyword evidence="4" id="KW-0812">Transmembrane</keyword>
<keyword evidence="4" id="KW-1133">Transmembrane helix</keyword>
<sequence>MMESVPEQQGSMLTVYLGLSLLFLILCFLSLRFPAGSPHEHRARRFMAIFLGVQSAWYLAFYATLATSGENRLYPTLQDGLGFLSYTLTVPMFHAFANRATPSYNWWIMAGTLILAVPVTVAVPSYIDKLHIGNLATIAIMAVNIKAIGTYMRVTNNVAASILWYLVLLFASLLCLRSLALFVDPGVAVWNESFLSFLLPLMSLSVTILILASVGLTAQQSLIRLALRDQLTGLRNRHALMEDYQSFISRLSRSGNAFALLVCDIDHFKLVNDKYTHEAGDKVLKAFAQRLNRVLREEDIAARVGGEEFVLLVSDASPQILARICERLLEEVRSMAFPDISPDLVITTSIGAVLVDDENIKFESAFRAADEQLYAVKAGGRDAFALSRSQIENSQG</sequence>
<feature type="transmembrane region" description="Helical" evidence="4">
    <location>
        <begin position="104"/>
        <end position="126"/>
    </location>
</feature>
<dbReference type="SUPFAM" id="SSF55073">
    <property type="entry name" value="Nucleotide cyclase"/>
    <property type="match status" value="1"/>
</dbReference>
<keyword evidence="4" id="KW-0472">Membrane</keyword>
<dbReference type="AlphaFoldDB" id="A0A5P9NF06"/>
<gene>
    <name evidence="6" type="ORF">EY643_01015</name>
</gene>
<evidence type="ECO:0000313" key="6">
    <source>
        <dbReference type="EMBL" id="QFU74341.1"/>
    </source>
</evidence>
<dbReference type="PROSITE" id="PS50887">
    <property type="entry name" value="GGDEF"/>
    <property type="match status" value="1"/>
</dbReference>
<dbReference type="FunFam" id="3.30.70.270:FF:000001">
    <property type="entry name" value="Diguanylate cyclase domain protein"/>
    <property type="match status" value="1"/>
</dbReference>
<dbReference type="OrthoDB" id="9812260at2"/>
<comment type="cofactor">
    <cofactor evidence="1">
        <name>Mg(2+)</name>
        <dbReference type="ChEBI" id="CHEBI:18420"/>
    </cofactor>
</comment>
<protein>
    <recommendedName>
        <fullName evidence="2">diguanylate cyclase</fullName>
        <ecNumber evidence="2">2.7.7.65</ecNumber>
    </recommendedName>
</protein>
<dbReference type="InterPro" id="IPR000160">
    <property type="entry name" value="GGDEF_dom"/>
</dbReference>
<dbReference type="InterPro" id="IPR050469">
    <property type="entry name" value="Diguanylate_Cyclase"/>
</dbReference>
<evidence type="ECO:0000313" key="7">
    <source>
        <dbReference type="Proteomes" id="UP000326287"/>
    </source>
</evidence>
<proteinExistence type="predicted"/>
<dbReference type="PANTHER" id="PTHR45138:SF9">
    <property type="entry name" value="DIGUANYLATE CYCLASE DGCM-RELATED"/>
    <property type="match status" value="1"/>
</dbReference>
<organism evidence="6 7">
    <name type="scientific">Halioglobus maricola</name>
    <dbReference type="NCBI Taxonomy" id="2601894"/>
    <lineage>
        <taxon>Bacteria</taxon>
        <taxon>Pseudomonadati</taxon>
        <taxon>Pseudomonadota</taxon>
        <taxon>Gammaproteobacteria</taxon>
        <taxon>Cellvibrionales</taxon>
        <taxon>Halieaceae</taxon>
        <taxon>Halioglobus</taxon>
    </lineage>
</organism>
<reference evidence="6 7" key="1">
    <citation type="submission" date="2019-02" db="EMBL/GenBank/DDBJ databases">
        <authorList>
            <person name="Li S.-H."/>
        </authorList>
    </citation>
    <scope>NUCLEOTIDE SEQUENCE [LARGE SCALE GENOMIC DNA]</scope>
    <source>
        <strain evidence="6 7">IMCC14385</strain>
    </source>
</reference>
<feature type="transmembrane region" description="Helical" evidence="4">
    <location>
        <begin position="194"/>
        <end position="218"/>
    </location>
</feature>
<accession>A0A5P9NF06</accession>
<dbReference type="NCBIfam" id="TIGR00254">
    <property type="entry name" value="GGDEF"/>
    <property type="match status" value="1"/>
</dbReference>
<dbReference type="KEGG" id="halc:EY643_01015"/>
<dbReference type="Pfam" id="PF00990">
    <property type="entry name" value="GGDEF"/>
    <property type="match status" value="1"/>
</dbReference>
<dbReference type="EMBL" id="CP036422">
    <property type="protein sequence ID" value="QFU74341.1"/>
    <property type="molecule type" value="Genomic_DNA"/>
</dbReference>
<dbReference type="InterPro" id="IPR029787">
    <property type="entry name" value="Nucleotide_cyclase"/>
</dbReference>
<name>A0A5P9NF06_9GAMM</name>
<dbReference type="EC" id="2.7.7.65" evidence="2"/>
<feature type="transmembrane region" description="Helical" evidence="4">
    <location>
        <begin position="163"/>
        <end position="182"/>
    </location>
</feature>
<keyword evidence="7" id="KW-1185">Reference proteome</keyword>
<dbReference type="GO" id="GO:0052621">
    <property type="term" value="F:diguanylate cyclase activity"/>
    <property type="evidence" value="ECO:0007669"/>
    <property type="project" value="UniProtKB-EC"/>
</dbReference>
<evidence type="ECO:0000256" key="4">
    <source>
        <dbReference type="SAM" id="Phobius"/>
    </source>
</evidence>
<feature type="domain" description="GGDEF" evidence="5">
    <location>
        <begin position="256"/>
        <end position="389"/>
    </location>
</feature>
<feature type="transmembrane region" description="Helical" evidence="4">
    <location>
        <begin position="132"/>
        <end position="151"/>
    </location>
</feature>
<evidence type="ECO:0000259" key="5">
    <source>
        <dbReference type="PROSITE" id="PS50887"/>
    </source>
</evidence>
<dbReference type="CDD" id="cd01949">
    <property type="entry name" value="GGDEF"/>
    <property type="match status" value="1"/>
</dbReference>
<feature type="transmembrane region" description="Helical" evidence="4">
    <location>
        <begin position="46"/>
        <end position="68"/>
    </location>
</feature>
<evidence type="ECO:0000256" key="1">
    <source>
        <dbReference type="ARBA" id="ARBA00001946"/>
    </source>
</evidence>
<dbReference type="PANTHER" id="PTHR45138">
    <property type="entry name" value="REGULATORY COMPONENTS OF SENSORY TRANSDUCTION SYSTEM"/>
    <property type="match status" value="1"/>
</dbReference>
<comment type="catalytic activity">
    <reaction evidence="3">
        <text>2 GTP = 3',3'-c-di-GMP + 2 diphosphate</text>
        <dbReference type="Rhea" id="RHEA:24898"/>
        <dbReference type="ChEBI" id="CHEBI:33019"/>
        <dbReference type="ChEBI" id="CHEBI:37565"/>
        <dbReference type="ChEBI" id="CHEBI:58805"/>
        <dbReference type="EC" id="2.7.7.65"/>
    </reaction>
</comment>
<feature type="transmembrane region" description="Helical" evidence="4">
    <location>
        <begin position="80"/>
        <end position="97"/>
    </location>
</feature>
<dbReference type="InterPro" id="IPR043128">
    <property type="entry name" value="Rev_trsase/Diguanyl_cyclase"/>
</dbReference>
<dbReference type="Proteomes" id="UP000326287">
    <property type="component" value="Chromosome"/>
</dbReference>
<dbReference type="Gene3D" id="3.30.70.270">
    <property type="match status" value="1"/>
</dbReference>